<sequence length="63" mass="6510">MSIVSYGGGAGTSVSHPAPVLTGENYTTWAIKVEADLDAARLWEAVVPPEDAASAVIAKKDKP</sequence>
<accession>A0A8R7Q765</accession>
<evidence type="ECO:0000259" key="1">
    <source>
        <dbReference type="Pfam" id="PF13961"/>
    </source>
</evidence>
<feature type="domain" description="DUF4219" evidence="1">
    <location>
        <begin position="21"/>
        <end position="46"/>
    </location>
</feature>
<evidence type="ECO:0000313" key="2">
    <source>
        <dbReference type="EnsemblPlants" id="TuG1812G0400002865.01.T01.cds416455"/>
    </source>
</evidence>
<dbReference type="AlphaFoldDB" id="A0A8R7Q765"/>
<dbReference type="Proteomes" id="UP000015106">
    <property type="component" value="Chromosome 4"/>
</dbReference>
<organism evidence="2 3">
    <name type="scientific">Triticum urartu</name>
    <name type="common">Red wild einkorn</name>
    <name type="synonym">Crithodium urartu</name>
    <dbReference type="NCBI Taxonomy" id="4572"/>
    <lineage>
        <taxon>Eukaryota</taxon>
        <taxon>Viridiplantae</taxon>
        <taxon>Streptophyta</taxon>
        <taxon>Embryophyta</taxon>
        <taxon>Tracheophyta</taxon>
        <taxon>Spermatophyta</taxon>
        <taxon>Magnoliopsida</taxon>
        <taxon>Liliopsida</taxon>
        <taxon>Poales</taxon>
        <taxon>Poaceae</taxon>
        <taxon>BOP clade</taxon>
        <taxon>Pooideae</taxon>
        <taxon>Triticodae</taxon>
        <taxon>Triticeae</taxon>
        <taxon>Triticinae</taxon>
        <taxon>Triticum</taxon>
    </lineage>
</organism>
<reference evidence="3" key="1">
    <citation type="journal article" date="2013" name="Nature">
        <title>Draft genome of the wheat A-genome progenitor Triticum urartu.</title>
        <authorList>
            <person name="Ling H.Q."/>
            <person name="Zhao S."/>
            <person name="Liu D."/>
            <person name="Wang J."/>
            <person name="Sun H."/>
            <person name="Zhang C."/>
            <person name="Fan H."/>
            <person name="Li D."/>
            <person name="Dong L."/>
            <person name="Tao Y."/>
            <person name="Gao C."/>
            <person name="Wu H."/>
            <person name="Li Y."/>
            <person name="Cui Y."/>
            <person name="Guo X."/>
            <person name="Zheng S."/>
            <person name="Wang B."/>
            <person name="Yu K."/>
            <person name="Liang Q."/>
            <person name="Yang W."/>
            <person name="Lou X."/>
            <person name="Chen J."/>
            <person name="Feng M."/>
            <person name="Jian J."/>
            <person name="Zhang X."/>
            <person name="Luo G."/>
            <person name="Jiang Y."/>
            <person name="Liu J."/>
            <person name="Wang Z."/>
            <person name="Sha Y."/>
            <person name="Zhang B."/>
            <person name="Wu H."/>
            <person name="Tang D."/>
            <person name="Shen Q."/>
            <person name="Xue P."/>
            <person name="Zou S."/>
            <person name="Wang X."/>
            <person name="Liu X."/>
            <person name="Wang F."/>
            <person name="Yang Y."/>
            <person name="An X."/>
            <person name="Dong Z."/>
            <person name="Zhang K."/>
            <person name="Zhang X."/>
            <person name="Luo M.C."/>
            <person name="Dvorak J."/>
            <person name="Tong Y."/>
            <person name="Wang J."/>
            <person name="Yang H."/>
            <person name="Li Z."/>
            <person name="Wang D."/>
            <person name="Zhang A."/>
            <person name="Wang J."/>
        </authorList>
    </citation>
    <scope>NUCLEOTIDE SEQUENCE</scope>
    <source>
        <strain evidence="3">cv. G1812</strain>
    </source>
</reference>
<reference evidence="2" key="2">
    <citation type="submission" date="2018-03" db="EMBL/GenBank/DDBJ databases">
        <title>The Triticum urartu genome reveals the dynamic nature of wheat genome evolution.</title>
        <authorList>
            <person name="Ling H."/>
            <person name="Ma B."/>
            <person name="Shi X."/>
            <person name="Liu H."/>
            <person name="Dong L."/>
            <person name="Sun H."/>
            <person name="Cao Y."/>
            <person name="Gao Q."/>
            <person name="Zheng S."/>
            <person name="Li Y."/>
            <person name="Yu Y."/>
            <person name="Du H."/>
            <person name="Qi M."/>
            <person name="Li Y."/>
            <person name="Yu H."/>
            <person name="Cui Y."/>
            <person name="Wang N."/>
            <person name="Chen C."/>
            <person name="Wu H."/>
            <person name="Zhao Y."/>
            <person name="Zhang J."/>
            <person name="Li Y."/>
            <person name="Zhou W."/>
            <person name="Zhang B."/>
            <person name="Hu W."/>
            <person name="Eijk M."/>
            <person name="Tang J."/>
            <person name="Witsenboer H."/>
            <person name="Zhao S."/>
            <person name="Li Z."/>
            <person name="Zhang A."/>
            <person name="Wang D."/>
            <person name="Liang C."/>
        </authorList>
    </citation>
    <scope>NUCLEOTIDE SEQUENCE [LARGE SCALE GENOMIC DNA]</scope>
    <source>
        <strain evidence="2">cv. G1812</strain>
    </source>
</reference>
<dbReference type="Gramene" id="TuG1812G0400002865.01.T01">
    <property type="protein sequence ID" value="TuG1812G0400002865.01.T01.cds416455"/>
    <property type="gene ID" value="TuG1812G0400002865.01"/>
</dbReference>
<keyword evidence="3" id="KW-1185">Reference proteome</keyword>
<name>A0A8R7Q765_TRIUA</name>
<evidence type="ECO:0000313" key="3">
    <source>
        <dbReference type="Proteomes" id="UP000015106"/>
    </source>
</evidence>
<reference evidence="2" key="3">
    <citation type="submission" date="2022-06" db="UniProtKB">
        <authorList>
            <consortium name="EnsemblPlants"/>
        </authorList>
    </citation>
    <scope>IDENTIFICATION</scope>
</reference>
<dbReference type="EnsemblPlants" id="TuG1812G0400002865.01.T01">
    <property type="protein sequence ID" value="TuG1812G0400002865.01.T01.cds416455"/>
    <property type="gene ID" value="TuG1812G0400002865.01"/>
</dbReference>
<dbReference type="InterPro" id="IPR025314">
    <property type="entry name" value="DUF4219"/>
</dbReference>
<dbReference type="Pfam" id="PF13961">
    <property type="entry name" value="DUF4219"/>
    <property type="match status" value="1"/>
</dbReference>
<protein>
    <recommendedName>
        <fullName evidence="1">DUF4219 domain-containing protein</fullName>
    </recommendedName>
</protein>
<proteinExistence type="predicted"/>